<evidence type="ECO:0000256" key="5">
    <source>
        <dbReference type="ARBA" id="ARBA00023136"/>
    </source>
</evidence>
<comment type="subcellular location">
    <subcellularLocation>
        <location evidence="1">Cell membrane</location>
        <topology evidence="1">Multi-pass membrane protein</topology>
    </subcellularLocation>
</comment>
<evidence type="ECO:0000256" key="7">
    <source>
        <dbReference type="SAM" id="Phobius"/>
    </source>
</evidence>
<dbReference type="InterPro" id="IPR025857">
    <property type="entry name" value="MacB_PCD"/>
</dbReference>
<feature type="transmembrane region" description="Helical" evidence="7">
    <location>
        <begin position="702"/>
        <end position="719"/>
    </location>
</feature>
<evidence type="ECO:0000256" key="3">
    <source>
        <dbReference type="ARBA" id="ARBA00022692"/>
    </source>
</evidence>
<accession>A0A7W8H985</accession>
<feature type="transmembrane region" description="Helical" evidence="7">
    <location>
        <begin position="747"/>
        <end position="774"/>
    </location>
</feature>
<keyword evidence="2" id="KW-1003">Cell membrane</keyword>
<dbReference type="Proteomes" id="UP000543642">
    <property type="component" value="Unassembled WGS sequence"/>
</dbReference>
<feature type="domain" description="MacB-like periplasmic core" evidence="9">
    <location>
        <begin position="873"/>
        <end position="1071"/>
    </location>
</feature>
<evidence type="ECO:0000313" key="10">
    <source>
        <dbReference type="EMBL" id="MBB5264231.1"/>
    </source>
</evidence>
<evidence type="ECO:0000259" key="9">
    <source>
        <dbReference type="Pfam" id="PF12704"/>
    </source>
</evidence>
<proteinExistence type="predicted"/>
<keyword evidence="6" id="KW-0175">Coiled coil</keyword>
<evidence type="ECO:0000256" key="2">
    <source>
        <dbReference type="ARBA" id="ARBA00022475"/>
    </source>
</evidence>
<dbReference type="PANTHER" id="PTHR30287:SF1">
    <property type="entry name" value="INNER MEMBRANE PROTEIN"/>
    <property type="match status" value="1"/>
</dbReference>
<keyword evidence="4 7" id="KW-1133">Transmembrane helix</keyword>
<evidence type="ECO:0000256" key="1">
    <source>
        <dbReference type="ARBA" id="ARBA00004651"/>
    </source>
</evidence>
<keyword evidence="11" id="KW-1185">Reference proteome</keyword>
<reference evidence="10 11" key="1">
    <citation type="submission" date="2020-08" db="EMBL/GenBank/DDBJ databases">
        <title>Genomic Encyclopedia of Type Strains, Phase IV (KMG-IV): sequencing the most valuable type-strain genomes for metagenomic binning, comparative biology and taxonomic classification.</title>
        <authorList>
            <person name="Goeker M."/>
        </authorList>
    </citation>
    <scope>NUCLEOTIDE SEQUENCE [LARGE SCALE GENOMIC DNA]</scope>
    <source>
        <strain evidence="10 11">DSM 106146</strain>
    </source>
</reference>
<sequence>MKKRKNVLRKDFYMEIARTFNRFISIFLIVAMGVAFFSGIRASEPDLRYTADDYFDDSQLMDIRIQSTLGLTDDDVAAIKEVDGVADAVGSYDIDVVCWSEDNQKVFKVMADMEEKNQIDVLEGRMPEKAGECLIDAGTLENHNFEIGDTITFESGDDSDILDTLTTNTFTVVGIGSSPEYITFTRGSTTIGDGELDSFAIVTPDSFSSEVYTKVDVWVEGAADEVCYTDGYDEKVAEVLSRLEDTVADARCEARYNEVYGEAMGEIQDAQDELDDARSQAEEELADALATLESSEAELEEGENTVAQEQKTLEDGWTELLDGEAQLASGKNELDAQASSLASAWQQYYDGLEQYNAQAAQTDFAAARQAIADGRAQIDSQEALLNQQISDIYAQAETAATQTATQQVEEAFAQQTSEIDAQESALNELKDGLAKIKSQYDQTSEALSQVNEQIEALNAAGQTVPEELSAQQASLGAAQSQLKPQLDALQEQYDSQYDSGMAQIAAARTALEEAKAGALDSAVAQAVEAARKQVDEQLAQNEEIISARQAINDARTQLDSQEQQLNAGEQALADAKAQLDASYSQLVSAQAQIDSAYSQLADNEALLADSRAQLEDGQSQLEDALSQLEEGRQELEDGWQEYEEAKADAKAELDDGQKEIDDARADVEEIEYPQWYVTDRSSLPGNAEFGENADRIKAIGEIFPVLFFLVAALISLTTMTRMVEEERIQIGTLKALGYNKWSIAKKYIYYALLATITGSIVGVLFGEKVFPYIIVNAYKIVYPYIPNTTIPYDLYYGLMASLAAIICITAATVLACYKELIATPAALMRPVPPKQGRRILLERVSPLWRRLSFTQKSTLRNLFRYKKRFFMTIFGIGGCMALMVVGFGLKDSIKGIVELQYSKIQPYSGMVILDEEASQDEKDLLYNTLDETSGVNGYKDVYMLNMDVSSADDTVEAYVVVPKDQENLDQFLYFDDRVTGEEYELGDSGVIISEKTASLLGVGAGDTITIQSDNFTSDEVTISAVCENYVGNYIYMTPTLYEQTFGEEPPFNTVLIRIDGDSEKVQDQIGQILLGEEAVVSVSYMDSIKASLNDMLSSLDIIIVVLIISAGMLAFIVLYNLNNININERRRELASIKVLGFYDLEVAAYVYRENVYLTLIGMIFGCILGKILHQFIIVTVEIDSCMFSRVIYWPSYVYSMLLTLVFSILVNVAMFYKLRKIDMVESLKSVE</sequence>
<feature type="coiled-coil region" evidence="6">
    <location>
        <begin position="527"/>
        <end position="666"/>
    </location>
</feature>
<feature type="transmembrane region" description="Helical" evidence="7">
    <location>
        <begin position="1196"/>
        <end position="1216"/>
    </location>
</feature>
<dbReference type="PANTHER" id="PTHR30287">
    <property type="entry name" value="MEMBRANE COMPONENT OF PREDICTED ABC SUPERFAMILY METABOLITE UPTAKE TRANSPORTER"/>
    <property type="match status" value="1"/>
</dbReference>
<evidence type="ECO:0000256" key="4">
    <source>
        <dbReference type="ARBA" id="ARBA00022989"/>
    </source>
</evidence>
<dbReference type="Pfam" id="PF02687">
    <property type="entry name" value="FtsX"/>
    <property type="match status" value="2"/>
</dbReference>
<gene>
    <name evidence="10" type="ORF">HNP82_001342</name>
</gene>
<dbReference type="AlphaFoldDB" id="A0A7W8H985"/>
<feature type="domain" description="ABC3 transporter permease C-terminal" evidence="8">
    <location>
        <begin position="1105"/>
        <end position="1222"/>
    </location>
</feature>
<feature type="transmembrane region" description="Helical" evidence="7">
    <location>
        <begin position="1101"/>
        <end position="1121"/>
    </location>
</feature>
<feature type="domain" description="MacB-like periplasmic core" evidence="9">
    <location>
        <begin position="28"/>
        <end position="209"/>
    </location>
</feature>
<feature type="transmembrane region" description="Helical" evidence="7">
    <location>
        <begin position="20"/>
        <end position="40"/>
    </location>
</feature>
<comment type="caution">
    <text evidence="10">The sequence shown here is derived from an EMBL/GenBank/DDBJ whole genome shotgun (WGS) entry which is preliminary data.</text>
</comment>
<feature type="transmembrane region" description="Helical" evidence="7">
    <location>
        <begin position="869"/>
        <end position="889"/>
    </location>
</feature>
<feature type="transmembrane region" description="Helical" evidence="7">
    <location>
        <begin position="1155"/>
        <end position="1176"/>
    </location>
</feature>
<keyword evidence="3 7" id="KW-0812">Transmembrane</keyword>
<evidence type="ECO:0000256" key="6">
    <source>
        <dbReference type="SAM" id="Coils"/>
    </source>
</evidence>
<dbReference type="InterPro" id="IPR038766">
    <property type="entry name" value="Membrane_comp_ABC_pdt"/>
</dbReference>
<dbReference type="Pfam" id="PF12704">
    <property type="entry name" value="MacB_PCD"/>
    <property type="match status" value="2"/>
</dbReference>
<evidence type="ECO:0000313" key="11">
    <source>
        <dbReference type="Proteomes" id="UP000543642"/>
    </source>
</evidence>
<feature type="domain" description="ABC3 transporter permease C-terminal" evidence="8">
    <location>
        <begin position="702"/>
        <end position="815"/>
    </location>
</feature>
<dbReference type="RefSeq" id="WP_183772750.1">
    <property type="nucleotide sequence ID" value="NZ_JACHFW010000004.1"/>
</dbReference>
<feature type="transmembrane region" description="Helical" evidence="7">
    <location>
        <begin position="794"/>
        <end position="817"/>
    </location>
</feature>
<protein>
    <submittedName>
        <fullName evidence="10">Putative ABC transport system permease protein</fullName>
    </submittedName>
</protein>
<organism evidence="10 11">
    <name type="scientific">Catenibacillus scindens</name>
    <dbReference type="NCBI Taxonomy" id="673271"/>
    <lineage>
        <taxon>Bacteria</taxon>
        <taxon>Bacillati</taxon>
        <taxon>Bacillota</taxon>
        <taxon>Clostridia</taxon>
        <taxon>Lachnospirales</taxon>
        <taxon>Lachnospiraceae</taxon>
        <taxon>Catenibacillus</taxon>
    </lineage>
</organism>
<feature type="coiled-coil region" evidence="6">
    <location>
        <begin position="260"/>
        <end position="312"/>
    </location>
</feature>
<dbReference type="InterPro" id="IPR003838">
    <property type="entry name" value="ABC3_permease_C"/>
</dbReference>
<dbReference type="EMBL" id="JACHFW010000004">
    <property type="protein sequence ID" value="MBB5264231.1"/>
    <property type="molecule type" value="Genomic_DNA"/>
</dbReference>
<evidence type="ECO:0000259" key="8">
    <source>
        <dbReference type="Pfam" id="PF02687"/>
    </source>
</evidence>
<feature type="coiled-coil region" evidence="6">
    <location>
        <begin position="419"/>
        <end position="460"/>
    </location>
</feature>
<name>A0A7W8H985_9FIRM</name>
<keyword evidence="5 7" id="KW-0472">Membrane</keyword>
<dbReference type="GO" id="GO:0005886">
    <property type="term" value="C:plasma membrane"/>
    <property type="evidence" value="ECO:0007669"/>
    <property type="project" value="UniProtKB-SubCell"/>
</dbReference>